<evidence type="ECO:0000313" key="2">
    <source>
        <dbReference type="EMBL" id="GMR33904.1"/>
    </source>
</evidence>
<feature type="transmembrane region" description="Helical" evidence="1">
    <location>
        <begin position="6"/>
        <end position="24"/>
    </location>
</feature>
<gene>
    <name evidence="2" type="ORF">PMAYCL1PPCAC_04099</name>
</gene>
<sequence>RKIDAVVFSVSMVLVFFLVLVYPMKPKNKTSSLEFRPTPLPPISTIPLQDMIKIVRTPIQTFPERASLITQLIRKPRVINKIEDIPHIAAGSTLFAPAEVHYRD</sequence>
<keyword evidence="1" id="KW-0812">Transmembrane</keyword>
<feature type="non-terminal residue" evidence="2">
    <location>
        <position position="1"/>
    </location>
</feature>
<name>A0AAN5C9J4_9BILA</name>
<evidence type="ECO:0000256" key="1">
    <source>
        <dbReference type="SAM" id="Phobius"/>
    </source>
</evidence>
<protein>
    <submittedName>
        <fullName evidence="2">Uncharacterized protein</fullName>
    </submittedName>
</protein>
<proteinExistence type="predicted"/>
<reference evidence="3" key="1">
    <citation type="submission" date="2022-10" db="EMBL/GenBank/DDBJ databases">
        <title>Genome assembly of Pristionchus species.</title>
        <authorList>
            <person name="Yoshida K."/>
            <person name="Sommer R.J."/>
        </authorList>
    </citation>
    <scope>NUCLEOTIDE SEQUENCE [LARGE SCALE GENOMIC DNA]</scope>
    <source>
        <strain evidence="3">RS5460</strain>
    </source>
</reference>
<organism evidence="2 3">
    <name type="scientific">Pristionchus mayeri</name>
    <dbReference type="NCBI Taxonomy" id="1317129"/>
    <lineage>
        <taxon>Eukaryota</taxon>
        <taxon>Metazoa</taxon>
        <taxon>Ecdysozoa</taxon>
        <taxon>Nematoda</taxon>
        <taxon>Chromadorea</taxon>
        <taxon>Rhabditida</taxon>
        <taxon>Rhabditina</taxon>
        <taxon>Diplogasteromorpha</taxon>
        <taxon>Diplogasteroidea</taxon>
        <taxon>Neodiplogasteridae</taxon>
        <taxon>Pristionchus</taxon>
    </lineage>
</organism>
<keyword evidence="3" id="KW-1185">Reference proteome</keyword>
<dbReference type="Proteomes" id="UP001328107">
    <property type="component" value="Unassembled WGS sequence"/>
</dbReference>
<comment type="caution">
    <text evidence="2">The sequence shown here is derived from an EMBL/GenBank/DDBJ whole genome shotgun (WGS) entry which is preliminary data.</text>
</comment>
<dbReference type="AlphaFoldDB" id="A0AAN5C9J4"/>
<keyword evidence="1" id="KW-0472">Membrane</keyword>
<accession>A0AAN5C9J4</accession>
<feature type="non-terminal residue" evidence="2">
    <location>
        <position position="104"/>
    </location>
</feature>
<dbReference type="EMBL" id="BTRK01000001">
    <property type="protein sequence ID" value="GMR33904.1"/>
    <property type="molecule type" value="Genomic_DNA"/>
</dbReference>
<evidence type="ECO:0000313" key="3">
    <source>
        <dbReference type="Proteomes" id="UP001328107"/>
    </source>
</evidence>
<keyword evidence="1" id="KW-1133">Transmembrane helix</keyword>